<dbReference type="GO" id="GO:0022857">
    <property type="term" value="F:transmembrane transporter activity"/>
    <property type="evidence" value="ECO:0007669"/>
    <property type="project" value="InterPro"/>
</dbReference>
<keyword evidence="3" id="KW-1003">Cell membrane</keyword>
<dbReference type="AlphaFoldDB" id="A0A7G5FIW1"/>
<evidence type="ECO:0000313" key="9">
    <source>
        <dbReference type="EMBL" id="QMV86552.1"/>
    </source>
</evidence>
<protein>
    <submittedName>
        <fullName evidence="9">DHA2 family efflux MFS transporter permease subunit</fullName>
    </submittedName>
</protein>
<accession>A0A7G5FIW1</accession>
<keyword evidence="5 7" id="KW-1133">Transmembrane helix</keyword>
<evidence type="ECO:0000256" key="4">
    <source>
        <dbReference type="ARBA" id="ARBA00022692"/>
    </source>
</evidence>
<keyword evidence="2" id="KW-0813">Transport</keyword>
<dbReference type="InterPro" id="IPR020846">
    <property type="entry name" value="MFS_dom"/>
</dbReference>
<dbReference type="SUPFAM" id="SSF103473">
    <property type="entry name" value="MFS general substrate transporter"/>
    <property type="match status" value="2"/>
</dbReference>
<evidence type="ECO:0000256" key="1">
    <source>
        <dbReference type="ARBA" id="ARBA00004651"/>
    </source>
</evidence>
<evidence type="ECO:0000256" key="2">
    <source>
        <dbReference type="ARBA" id="ARBA00022448"/>
    </source>
</evidence>
<dbReference type="PANTHER" id="PTHR42718:SF42">
    <property type="entry name" value="EXPORT PROTEIN"/>
    <property type="match status" value="1"/>
</dbReference>
<dbReference type="Gene3D" id="1.20.1720.10">
    <property type="entry name" value="Multidrug resistance protein D"/>
    <property type="match status" value="1"/>
</dbReference>
<feature type="transmembrane region" description="Helical" evidence="7">
    <location>
        <begin position="279"/>
        <end position="300"/>
    </location>
</feature>
<feature type="transmembrane region" description="Helical" evidence="7">
    <location>
        <begin position="145"/>
        <end position="165"/>
    </location>
</feature>
<dbReference type="PANTHER" id="PTHR42718">
    <property type="entry name" value="MAJOR FACILITATOR SUPERFAMILY MULTIDRUG TRANSPORTER MFSC"/>
    <property type="match status" value="1"/>
</dbReference>
<dbReference type="InterPro" id="IPR004638">
    <property type="entry name" value="EmrB-like"/>
</dbReference>
<dbReference type="Gene3D" id="1.20.1250.20">
    <property type="entry name" value="MFS general substrate transporter like domains"/>
    <property type="match status" value="1"/>
</dbReference>
<gene>
    <name evidence="9" type="ORF">HW450_12525</name>
</gene>
<feature type="transmembrane region" description="Helical" evidence="7">
    <location>
        <begin position="244"/>
        <end position="267"/>
    </location>
</feature>
<comment type="subcellular location">
    <subcellularLocation>
        <location evidence="1">Cell membrane</location>
        <topology evidence="1">Multi-pass membrane protein</topology>
    </subcellularLocation>
</comment>
<keyword evidence="4 7" id="KW-0812">Transmembrane</keyword>
<dbReference type="Pfam" id="PF07690">
    <property type="entry name" value="MFS_1"/>
    <property type="match status" value="1"/>
</dbReference>
<dbReference type="NCBIfam" id="TIGR00711">
    <property type="entry name" value="efflux_EmrB"/>
    <property type="match status" value="1"/>
</dbReference>
<feature type="transmembrane region" description="Helical" evidence="7">
    <location>
        <begin position="26"/>
        <end position="45"/>
    </location>
</feature>
<feature type="transmembrane region" description="Helical" evidence="7">
    <location>
        <begin position="307"/>
        <end position="327"/>
    </location>
</feature>
<proteinExistence type="predicted"/>
<feature type="transmembrane region" description="Helical" evidence="7">
    <location>
        <begin position="177"/>
        <end position="195"/>
    </location>
</feature>
<evidence type="ECO:0000313" key="10">
    <source>
        <dbReference type="Proteomes" id="UP000515570"/>
    </source>
</evidence>
<evidence type="ECO:0000256" key="3">
    <source>
        <dbReference type="ARBA" id="ARBA00022475"/>
    </source>
</evidence>
<dbReference type="InterPro" id="IPR011701">
    <property type="entry name" value="MFS"/>
</dbReference>
<keyword evidence="10" id="KW-1185">Reference proteome</keyword>
<dbReference type="Proteomes" id="UP000515570">
    <property type="component" value="Chromosome"/>
</dbReference>
<name>A0A7G5FIW1_9CORY</name>
<evidence type="ECO:0000256" key="7">
    <source>
        <dbReference type="SAM" id="Phobius"/>
    </source>
</evidence>
<dbReference type="PROSITE" id="PS50850">
    <property type="entry name" value="MFS"/>
    <property type="match status" value="1"/>
</dbReference>
<reference evidence="9 10" key="1">
    <citation type="submission" date="2020-07" db="EMBL/GenBank/DDBJ databases">
        <title>non toxigenic Corynebacterium sp. nov from a clinical source.</title>
        <authorList>
            <person name="Bernier A.-M."/>
            <person name="Bernard K."/>
        </authorList>
    </citation>
    <scope>NUCLEOTIDE SEQUENCE [LARGE SCALE GENOMIC DNA]</scope>
    <source>
        <strain evidence="10">NML 93-0612</strain>
    </source>
</reference>
<dbReference type="GO" id="GO:0005886">
    <property type="term" value="C:plasma membrane"/>
    <property type="evidence" value="ECO:0007669"/>
    <property type="project" value="UniProtKB-SubCell"/>
</dbReference>
<feature type="transmembrane region" description="Helical" evidence="7">
    <location>
        <begin position="201"/>
        <end position="223"/>
    </location>
</feature>
<feature type="transmembrane region" description="Helical" evidence="7">
    <location>
        <begin position="408"/>
        <end position="429"/>
    </location>
</feature>
<feature type="domain" description="Major facilitator superfamily (MFS) profile" evidence="8">
    <location>
        <begin position="1"/>
        <end position="432"/>
    </location>
</feature>
<evidence type="ECO:0000259" key="8">
    <source>
        <dbReference type="PROSITE" id="PS50850"/>
    </source>
</evidence>
<dbReference type="EMBL" id="CP059833">
    <property type="protein sequence ID" value="QMV86552.1"/>
    <property type="molecule type" value="Genomic_DNA"/>
</dbReference>
<sequence>MILLDQTIVAVATPQFQQELEASINAVVWVSSIYLLACAVPLLFTGRLGDRFGQKRMYIIGMAVFTLSSLACGLAPSIEVLICARLTQGLGAALLTPQTMAIINRIFPREKRGAAMGVWGATAGLATLCGPVLGGLLVGSVGWQWIFFINVPIGILCISLVLAWVPDLHATASKVDTPSVLMSGIALFAIVFSLQEGPSQNWSWVVWGALAVGVVMLAAFVALQSRVAAPLIPLELFQNRNFSLGSFSIFTMGFAVAGTMLPIMLFLQDGKGLSAEQAGMMMIPMAVISGVLAPVAGRLADRLHPRVLSMMGFGFMVVAMLVLVVVMRDGVPVRWMLAGISLLGLGNAFVWSPNSATTMRTLSVQHLGAASGVYNTCRQTGAVVGTAAIGGAMQIAVQYTSMATAMGLAMIVPAVVLTMGLVAVSQFSAAKPAEGTTM</sequence>
<keyword evidence="6 7" id="KW-0472">Membrane</keyword>
<organism evidence="9 10">
    <name type="scientific">Corynebacterium hindlerae</name>
    <dbReference type="NCBI Taxonomy" id="699041"/>
    <lineage>
        <taxon>Bacteria</taxon>
        <taxon>Bacillati</taxon>
        <taxon>Actinomycetota</taxon>
        <taxon>Actinomycetes</taxon>
        <taxon>Mycobacteriales</taxon>
        <taxon>Corynebacteriaceae</taxon>
        <taxon>Corynebacterium</taxon>
    </lineage>
</organism>
<feature type="transmembrane region" description="Helical" evidence="7">
    <location>
        <begin position="333"/>
        <end position="351"/>
    </location>
</feature>
<evidence type="ECO:0000256" key="5">
    <source>
        <dbReference type="ARBA" id="ARBA00022989"/>
    </source>
</evidence>
<evidence type="ECO:0000256" key="6">
    <source>
        <dbReference type="ARBA" id="ARBA00023136"/>
    </source>
</evidence>
<feature type="transmembrane region" description="Helical" evidence="7">
    <location>
        <begin position="119"/>
        <end position="139"/>
    </location>
</feature>
<dbReference type="InterPro" id="IPR036259">
    <property type="entry name" value="MFS_trans_sf"/>
</dbReference>
<feature type="transmembrane region" description="Helical" evidence="7">
    <location>
        <begin position="57"/>
        <end position="78"/>
    </location>
</feature>